<dbReference type="RefSeq" id="XP_023428647.1">
    <property type="nucleotide sequence ID" value="XM_023575470.1"/>
</dbReference>
<feature type="compositionally biased region" description="Basic and acidic residues" evidence="1">
    <location>
        <begin position="196"/>
        <end position="206"/>
    </location>
</feature>
<evidence type="ECO:0000313" key="3">
    <source>
        <dbReference type="EMBL" id="CCT66566.1"/>
    </source>
</evidence>
<dbReference type="Gene3D" id="1.25.40.10">
    <property type="entry name" value="Tetratricopeptide repeat domain"/>
    <property type="match status" value="1"/>
</dbReference>
<evidence type="ECO:0000256" key="1">
    <source>
        <dbReference type="SAM" id="MobiDB-lite"/>
    </source>
</evidence>
<dbReference type="VEuPathDB" id="FungiDB:FFUJ_03604"/>
<dbReference type="HOGENOM" id="CLU_005047_0_0_1"/>
<dbReference type="STRING" id="1279085.S0DVQ0"/>
<gene>
    <name evidence="3" type="ORF">FFUJ_03604</name>
</gene>
<feature type="region of interest" description="Disordered" evidence="1">
    <location>
        <begin position="182"/>
        <end position="206"/>
    </location>
</feature>
<evidence type="ECO:0000259" key="2">
    <source>
        <dbReference type="Pfam" id="PF12770"/>
    </source>
</evidence>
<dbReference type="Proteomes" id="UP000016800">
    <property type="component" value="Chromosome III"/>
</dbReference>
<name>S0DVQ0_GIBF5</name>
<sequence length="1239" mass="139178">MRTKHSTAWPQSLNGEILWVCRDHVEDGKSIPYSFSSKRDLDQHMLLIHFSKKRLSDDEFTKYLEQQTPLIGTTSRPSCPLCLFVVGAKEYSSSGYGEGMLDLSTMVQENNKLQKSVDSRVSYVDDVKPASDAGCGDNLGDDPSTHFALELHIAAHLQYLLVMSLRLVATLDYDTGDEFSTGLHGSSDAATRSISSRKDGPERDAWPDEKSALLYISDSERLQLEQKRLSEEAAESVHSSYEDFQWNGLNLLVDNPTGEDLILRHFSSRQNDVSQLELYRKSVRSLRQELVESHGEHVEHAYQWREVGVLQGRIFDQSGDSDDLDQAVEALKTAAESIPDEHPVKGQNLADLSTRLIDQCKIESHRVDLDYIMEITKKVVPTNPHQQHDHYLNLIYIHRYRYSKTGTEQDLNTAVKIALEAQFWDPERKQAEYHRQLGELLALDYWRTGVENTIFKAISELRLALDCATEEDIKYSEYLAALSAGLDKKFAMSGSQEDLKEALQLTRRSIALGDEHGTDYLRRLDSLGVMLGEVYEKTGNTIALEESIQVARNVVASTSEHDTDAAERMTHLAARLEDEFQRAGDLEPLDEAIDLSATAKDLTPIEHPSYHVYCHSLVARTFELFNRTGSMQDVRDAFEYSSEAVKLLPDTDVNMAMYLCLLADLTLEMSSDLGNNEGDGYYYEGEEALRLYEQALSHGYPALQSRLQAGQKLFEADAKFPERNGAFEATKMTIGCLTHLPFADLEHLDKQRVLQTTRWIASEGVAAVLRHAPFEILSLLEDSRCLDANSRAYCLDDFERLRQAHPSKLDEFLALRKDLRKPMFVPPTGFIGNSPWRAQSRRRYQASIDCQRILTEIRNEPGFSNWLGPEDESRMLEAGAQGPVVVLTTGHSGSAAIIIRQDTIEVLRLPDLDYDEVVEKSDSSGRFTVATLLWLWETIAKPVLVYLGLSATPTDSRPRLWLIPTGRLSYYPIHAAGDYKSRSTDPVSVLDYVVCSYIPSIKALNMARKRRIAIPENPKALLVSGKGSSAVAGHQSISKEISAIKNICQSRGFEVFQPNHKEDILQALTSCTLFHFAGLFAGSREDPFESQLLLSSGVTTVKDIVDTTPRLHPPYLAYLSSCSTAKTYQDVFTDECLHAAGALHMAGFRHTIGTLGQVHDDLCSEISDFFYGAWAEKEFSDDTVALCLHESTRKCRDWWIASRDGPITAEGTNHRGITPIEDEDDYTVVDWASFVHFGP</sequence>
<evidence type="ECO:0000313" key="4">
    <source>
        <dbReference type="Proteomes" id="UP000016800"/>
    </source>
</evidence>
<organism evidence="3 4">
    <name type="scientific">Gibberella fujikuroi (strain CBS 195.34 / IMI 58289 / NRRL A-6831)</name>
    <name type="common">Bakanae and foot rot disease fungus</name>
    <name type="synonym">Fusarium fujikuroi</name>
    <dbReference type="NCBI Taxonomy" id="1279085"/>
    <lineage>
        <taxon>Eukaryota</taxon>
        <taxon>Fungi</taxon>
        <taxon>Dikarya</taxon>
        <taxon>Ascomycota</taxon>
        <taxon>Pezizomycotina</taxon>
        <taxon>Sordariomycetes</taxon>
        <taxon>Hypocreomycetidae</taxon>
        <taxon>Hypocreales</taxon>
        <taxon>Nectriaceae</taxon>
        <taxon>Fusarium</taxon>
        <taxon>Fusarium fujikuroi species complex</taxon>
    </lineage>
</organism>
<dbReference type="Pfam" id="PF12770">
    <property type="entry name" value="CHAT"/>
    <property type="match status" value="1"/>
</dbReference>
<protein>
    <recommendedName>
        <fullName evidence="2">CHAT domain-containing protein</fullName>
    </recommendedName>
</protein>
<dbReference type="InterPro" id="IPR011990">
    <property type="entry name" value="TPR-like_helical_dom_sf"/>
</dbReference>
<feature type="domain" description="CHAT" evidence="2">
    <location>
        <begin position="931"/>
        <end position="1238"/>
    </location>
</feature>
<accession>S0DVQ0</accession>
<keyword evidence="4" id="KW-1185">Reference proteome</keyword>
<dbReference type="InterPro" id="IPR024983">
    <property type="entry name" value="CHAT_dom"/>
</dbReference>
<reference evidence="4" key="1">
    <citation type="journal article" date="2013" name="PLoS Pathog.">
        <title>Deciphering the cryptic genome: genome-wide analyses of the rice pathogen Fusarium fujikuroi reveal complex regulation of secondary metabolism and novel metabolites.</title>
        <authorList>
            <person name="Wiemann P."/>
            <person name="Sieber C.M."/>
            <person name="von Bargen K.W."/>
            <person name="Studt L."/>
            <person name="Niehaus E.M."/>
            <person name="Espino J.J."/>
            <person name="Huss K."/>
            <person name="Michielse C.B."/>
            <person name="Albermann S."/>
            <person name="Wagner D."/>
            <person name="Bergner S.V."/>
            <person name="Connolly L.R."/>
            <person name="Fischer A."/>
            <person name="Reuter G."/>
            <person name="Kleigrewe K."/>
            <person name="Bald T."/>
            <person name="Wingfield B.D."/>
            <person name="Ophir R."/>
            <person name="Freeman S."/>
            <person name="Hippler M."/>
            <person name="Smith K.M."/>
            <person name="Brown D.W."/>
            <person name="Proctor R.H."/>
            <person name="Munsterkotter M."/>
            <person name="Freitag M."/>
            <person name="Humpf H.U."/>
            <person name="Guldener U."/>
            <person name="Tudzynski B."/>
        </authorList>
    </citation>
    <scope>NUCLEOTIDE SEQUENCE [LARGE SCALE GENOMIC DNA]</scope>
    <source>
        <strain evidence="4">CBS 195.34 / IMI 58289 / NRRL A-6831</strain>
    </source>
</reference>
<dbReference type="GeneID" id="35397086"/>
<dbReference type="SUPFAM" id="SSF81901">
    <property type="entry name" value="HCP-like"/>
    <property type="match status" value="1"/>
</dbReference>
<dbReference type="EMBL" id="HF679025">
    <property type="protein sequence ID" value="CCT66566.1"/>
    <property type="molecule type" value="Genomic_DNA"/>
</dbReference>
<proteinExistence type="predicted"/>
<dbReference type="AlphaFoldDB" id="S0DVQ0"/>